<reference evidence="7" key="1">
    <citation type="journal article" date="2021" name="PeerJ">
        <title>Extensive microbial diversity within the chicken gut microbiome revealed by metagenomics and culture.</title>
        <authorList>
            <person name="Gilroy R."/>
            <person name="Ravi A."/>
            <person name="Getino M."/>
            <person name="Pursley I."/>
            <person name="Horton D.L."/>
            <person name="Alikhan N.F."/>
            <person name="Baker D."/>
            <person name="Gharbi K."/>
            <person name="Hall N."/>
            <person name="Watson M."/>
            <person name="Adriaenssens E.M."/>
            <person name="Foster-Nyarko E."/>
            <person name="Jarju S."/>
            <person name="Secka A."/>
            <person name="Antonio M."/>
            <person name="Oren A."/>
            <person name="Chaudhuri R.R."/>
            <person name="La Ragione R."/>
            <person name="Hildebrand F."/>
            <person name="Pallen M.J."/>
        </authorList>
    </citation>
    <scope>NUCLEOTIDE SEQUENCE</scope>
    <source>
        <strain evidence="7">CHK198-12963</strain>
    </source>
</reference>
<dbReference type="Pfam" id="PF01212">
    <property type="entry name" value="Beta_elim_lyase"/>
    <property type="match status" value="1"/>
</dbReference>
<dbReference type="Gene3D" id="3.90.1150.10">
    <property type="entry name" value="Aspartate Aminotransferase, domain 1"/>
    <property type="match status" value="1"/>
</dbReference>
<dbReference type="NCBIfam" id="NF041359">
    <property type="entry name" value="GntG_guanitoxin"/>
    <property type="match status" value="1"/>
</dbReference>
<protein>
    <submittedName>
        <fullName evidence="7">Aminotransferase class I/II-fold pyridoxal phosphate-dependent enzyme</fullName>
    </submittedName>
</protein>
<keyword evidence="4" id="KW-0456">Lyase</keyword>
<proteinExistence type="inferred from homology"/>
<evidence type="ECO:0000313" key="7">
    <source>
        <dbReference type="EMBL" id="HJC67114.1"/>
    </source>
</evidence>
<keyword evidence="7" id="KW-0032">Aminotransferase</keyword>
<dbReference type="GO" id="GO:0008483">
    <property type="term" value="F:transaminase activity"/>
    <property type="evidence" value="ECO:0007669"/>
    <property type="project" value="UniProtKB-KW"/>
</dbReference>
<dbReference type="PIRSF" id="PIRSF017617">
    <property type="entry name" value="Thr_aldolase"/>
    <property type="match status" value="1"/>
</dbReference>
<dbReference type="Proteomes" id="UP000823863">
    <property type="component" value="Unassembled WGS sequence"/>
</dbReference>
<comment type="similarity">
    <text evidence="2">Belongs to the threonine aldolase family.</text>
</comment>
<name>A0A9D2PVE1_9FIRM</name>
<keyword evidence="3" id="KW-0663">Pyridoxal phosphate</keyword>
<evidence type="ECO:0000256" key="5">
    <source>
        <dbReference type="PIRSR" id="PIRSR017617-1"/>
    </source>
</evidence>
<dbReference type="InterPro" id="IPR015421">
    <property type="entry name" value="PyrdxlP-dep_Trfase_major"/>
</dbReference>
<dbReference type="PANTHER" id="PTHR48097:SF9">
    <property type="entry name" value="L-THREONINE ALDOLASE"/>
    <property type="match status" value="1"/>
</dbReference>
<dbReference type="InterPro" id="IPR023603">
    <property type="entry name" value="Low_specificity_L-TA-like"/>
</dbReference>
<dbReference type="SUPFAM" id="SSF53383">
    <property type="entry name" value="PLP-dependent transferases"/>
    <property type="match status" value="1"/>
</dbReference>
<evidence type="ECO:0000259" key="6">
    <source>
        <dbReference type="Pfam" id="PF01212"/>
    </source>
</evidence>
<sequence>MIDLRSDTLTMPDRGMLETILEARLGDDGRTHALERGEDETVNRLEDMAAELTGKEAGVLFPSGTMGNTAAVLAWCGPGDKVLVDEQQHLYLSEKAVFDQSIGQMCPVTYRHDEKGLPVLEDMERELKKGDVRLVCVENTHNFAGGACIPPEHLKAVCQLAHRYQVPVHMDGARMFNAAVALGIQAEELCRYVDSVMFCVSKGLGAPVGSLVCGSQDFILTVRRKRKLLGGSMRQAGIIAAPAIYALEHNMQRLAEDHENARCAAENIRDLAHTHMIGKTETNILVLDVNELGLTPEEYCRKAEEKGLLMKPVLADKVRLVFYKGITRKETLAAAAIIRELEKEQTGGGREGKSS</sequence>
<dbReference type="GO" id="GO:0005829">
    <property type="term" value="C:cytosol"/>
    <property type="evidence" value="ECO:0007669"/>
    <property type="project" value="TreeGrafter"/>
</dbReference>
<dbReference type="AlphaFoldDB" id="A0A9D2PVE1"/>
<feature type="domain" description="Aromatic amino acid beta-eliminating lyase/threonine aldolase" evidence="6">
    <location>
        <begin position="3"/>
        <end position="287"/>
    </location>
</feature>
<evidence type="ECO:0000256" key="3">
    <source>
        <dbReference type="ARBA" id="ARBA00022898"/>
    </source>
</evidence>
<dbReference type="GO" id="GO:0006567">
    <property type="term" value="P:L-threonine catabolic process"/>
    <property type="evidence" value="ECO:0007669"/>
    <property type="project" value="TreeGrafter"/>
</dbReference>
<evidence type="ECO:0000313" key="8">
    <source>
        <dbReference type="Proteomes" id="UP000823863"/>
    </source>
</evidence>
<dbReference type="InterPro" id="IPR001597">
    <property type="entry name" value="ArAA_b-elim_lyase/Thr_aldolase"/>
</dbReference>
<gene>
    <name evidence="7" type="ORF">H9931_10435</name>
</gene>
<dbReference type="GO" id="GO:0008732">
    <property type="term" value="F:L-allo-threonine aldolase activity"/>
    <property type="evidence" value="ECO:0007669"/>
    <property type="project" value="TreeGrafter"/>
</dbReference>
<accession>A0A9D2PVE1</accession>
<comment type="caution">
    <text evidence="7">The sequence shown here is derived from an EMBL/GenBank/DDBJ whole genome shotgun (WGS) entry which is preliminary data.</text>
</comment>
<dbReference type="InterPro" id="IPR015422">
    <property type="entry name" value="PyrdxlP-dep_Trfase_small"/>
</dbReference>
<organism evidence="7 8">
    <name type="scientific">Candidatus Enterocloster excrementigallinarum</name>
    <dbReference type="NCBI Taxonomy" id="2838558"/>
    <lineage>
        <taxon>Bacteria</taxon>
        <taxon>Bacillati</taxon>
        <taxon>Bacillota</taxon>
        <taxon>Clostridia</taxon>
        <taxon>Lachnospirales</taxon>
        <taxon>Lachnospiraceae</taxon>
        <taxon>Enterocloster</taxon>
    </lineage>
</organism>
<dbReference type="Gene3D" id="3.40.640.10">
    <property type="entry name" value="Type I PLP-dependent aspartate aminotransferase-like (Major domain)"/>
    <property type="match status" value="1"/>
</dbReference>
<reference evidence="7" key="2">
    <citation type="submission" date="2021-04" db="EMBL/GenBank/DDBJ databases">
        <authorList>
            <person name="Gilroy R."/>
        </authorList>
    </citation>
    <scope>NUCLEOTIDE SEQUENCE</scope>
    <source>
        <strain evidence="7">CHK198-12963</strain>
    </source>
</reference>
<keyword evidence="7" id="KW-0808">Transferase</keyword>
<dbReference type="PANTHER" id="PTHR48097">
    <property type="entry name" value="L-THREONINE ALDOLASE-RELATED"/>
    <property type="match status" value="1"/>
</dbReference>
<dbReference type="EMBL" id="DWWB01000055">
    <property type="protein sequence ID" value="HJC67114.1"/>
    <property type="molecule type" value="Genomic_DNA"/>
</dbReference>
<feature type="modified residue" description="N6-(pyridoxal phosphate)lysine" evidence="5">
    <location>
        <position position="202"/>
    </location>
</feature>
<dbReference type="GO" id="GO:0006545">
    <property type="term" value="P:glycine biosynthetic process"/>
    <property type="evidence" value="ECO:0007669"/>
    <property type="project" value="TreeGrafter"/>
</dbReference>
<evidence type="ECO:0000256" key="2">
    <source>
        <dbReference type="ARBA" id="ARBA00006966"/>
    </source>
</evidence>
<evidence type="ECO:0000256" key="4">
    <source>
        <dbReference type="ARBA" id="ARBA00023239"/>
    </source>
</evidence>
<evidence type="ECO:0000256" key="1">
    <source>
        <dbReference type="ARBA" id="ARBA00001933"/>
    </source>
</evidence>
<dbReference type="FunFam" id="3.40.640.10:FF:000030">
    <property type="entry name" value="Low-specificity L-threonine aldolase"/>
    <property type="match status" value="1"/>
</dbReference>
<comment type="cofactor">
    <cofactor evidence="1">
        <name>pyridoxal 5'-phosphate</name>
        <dbReference type="ChEBI" id="CHEBI:597326"/>
    </cofactor>
</comment>
<dbReference type="InterPro" id="IPR015424">
    <property type="entry name" value="PyrdxlP-dep_Trfase"/>
</dbReference>